<dbReference type="RefSeq" id="WP_243418350.1">
    <property type="nucleotide sequence ID" value="NZ_QEKW01000019.1"/>
</dbReference>
<name>A0A2U1EVK7_9PSEU</name>
<accession>A0A2U1EVK7</accession>
<dbReference type="Proteomes" id="UP000245639">
    <property type="component" value="Unassembled WGS sequence"/>
</dbReference>
<dbReference type="EMBL" id="QEKW01000019">
    <property type="protein sequence ID" value="PVZ03966.1"/>
    <property type="molecule type" value="Genomic_DNA"/>
</dbReference>
<comment type="caution">
    <text evidence="1">The sequence shown here is derived from an EMBL/GenBank/DDBJ whole genome shotgun (WGS) entry which is preliminary data.</text>
</comment>
<protein>
    <submittedName>
        <fullName evidence="1">Uncharacterized protein</fullName>
    </submittedName>
</protein>
<proteinExistence type="predicted"/>
<organism evidence="1 2">
    <name type="scientific">Actinomycetospora cinnamomea</name>
    <dbReference type="NCBI Taxonomy" id="663609"/>
    <lineage>
        <taxon>Bacteria</taxon>
        <taxon>Bacillati</taxon>
        <taxon>Actinomycetota</taxon>
        <taxon>Actinomycetes</taxon>
        <taxon>Pseudonocardiales</taxon>
        <taxon>Pseudonocardiaceae</taxon>
        <taxon>Actinomycetospora</taxon>
    </lineage>
</organism>
<evidence type="ECO:0000313" key="1">
    <source>
        <dbReference type="EMBL" id="PVZ03966.1"/>
    </source>
</evidence>
<sequence length="87" mass="9719">MQVQPGTRRGGRRGRHLPGFPNLFLLSGPNTALGHGGSQFTIIELQMRYVAALVTAMVERDLAVLEVREDVSETYRREVDAAHEQMI</sequence>
<keyword evidence="2" id="KW-1185">Reference proteome</keyword>
<evidence type="ECO:0000313" key="2">
    <source>
        <dbReference type="Proteomes" id="UP000245639"/>
    </source>
</evidence>
<reference evidence="1 2" key="1">
    <citation type="submission" date="2018-04" db="EMBL/GenBank/DDBJ databases">
        <title>Genomic Encyclopedia of Type Strains, Phase IV (KMG-IV): sequencing the most valuable type-strain genomes for metagenomic binning, comparative biology and taxonomic classification.</title>
        <authorList>
            <person name="Goeker M."/>
        </authorList>
    </citation>
    <scope>NUCLEOTIDE SEQUENCE [LARGE SCALE GENOMIC DNA]</scope>
    <source>
        <strain evidence="1 2">DSM 45771</strain>
    </source>
</reference>
<dbReference type="InterPro" id="IPR036188">
    <property type="entry name" value="FAD/NAD-bd_sf"/>
</dbReference>
<dbReference type="AlphaFoldDB" id="A0A2U1EVK7"/>
<gene>
    <name evidence="1" type="ORF">C8D89_11975</name>
</gene>
<dbReference type="Gene3D" id="3.50.50.60">
    <property type="entry name" value="FAD/NAD(P)-binding domain"/>
    <property type="match status" value="1"/>
</dbReference>